<feature type="transmembrane region" description="Helical" evidence="1">
    <location>
        <begin position="20"/>
        <end position="42"/>
    </location>
</feature>
<keyword evidence="1" id="KW-1133">Transmembrane helix</keyword>
<dbReference type="EMBL" id="ML213621">
    <property type="protein sequence ID" value="TFK35488.1"/>
    <property type="molecule type" value="Genomic_DNA"/>
</dbReference>
<proteinExistence type="predicted"/>
<accession>A0A5C3LU43</accession>
<organism evidence="2 3">
    <name type="scientific">Crucibulum laeve</name>
    <dbReference type="NCBI Taxonomy" id="68775"/>
    <lineage>
        <taxon>Eukaryota</taxon>
        <taxon>Fungi</taxon>
        <taxon>Dikarya</taxon>
        <taxon>Basidiomycota</taxon>
        <taxon>Agaricomycotina</taxon>
        <taxon>Agaricomycetes</taxon>
        <taxon>Agaricomycetidae</taxon>
        <taxon>Agaricales</taxon>
        <taxon>Agaricineae</taxon>
        <taxon>Nidulariaceae</taxon>
        <taxon>Crucibulum</taxon>
    </lineage>
</organism>
<gene>
    <name evidence="2" type="ORF">BDQ12DRAFT_688227</name>
</gene>
<name>A0A5C3LU43_9AGAR</name>
<keyword evidence="3" id="KW-1185">Reference proteome</keyword>
<sequence>MPRQLSRRLHISLSLRPRSISSINSGGMFSTLVIVMSLLCSYKKDGVMIRVRVIV</sequence>
<protein>
    <submittedName>
        <fullName evidence="2">Uncharacterized protein</fullName>
    </submittedName>
</protein>
<dbReference type="Proteomes" id="UP000308652">
    <property type="component" value="Unassembled WGS sequence"/>
</dbReference>
<keyword evidence="1" id="KW-0472">Membrane</keyword>
<evidence type="ECO:0000313" key="3">
    <source>
        <dbReference type="Proteomes" id="UP000308652"/>
    </source>
</evidence>
<reference evidence="2 3" key="1">
    <citation type="journal article" date="2019" name="Nat. Ecol. Evol.">
        <title>Megaphylogeny resolves global patterns of mushroom evolution.</title>
        <authorList>
            <person name="Varga T."/>
            <person name="Krizsan K."/>
            <person name="Foldi C."/>
            <person name="Dima B."/>
            <person name="Sanchez-Garcia M."/>
            <person name="Sanchez-Ramirez S."/>
            <person name="Szollosi G.J."/>
            <person name="Szarkandi J.G."/>
            <person name="Papp V."/>
            <person name="Albert L."/>
            <person name="Andreopoulos W."/>
            <person name="Angelini C."/>
            <person name="Antonin V."/>
            <person name="Barry K.W."/>
            <person name="Bougher N.L."/>
            <person name="Buchanan P."/>
            <person name="Buyck B."/>
            <person name="Bense V."/>
            <person name="Catcheside P."/>
            <person name="Chovatia M."/>
            <person name="Cooper J."/>
            <person name="Damon W."/>
            <person name="Desjardin D."/>
            <person name="Finy P."/>
            <person name="Geml J."/>
            <person name="Haridas S."/>
            <person name="Hughes K."/>
            <person name="Justo A."/>
            <person name="Karasinski D."/>
            <person name="Kautmanova I."/>
            <person name="Kiss B."/>
            <person name="Kocsube S."/>
            <person name="Kotiranta H."/>
            <person name="LaButti K.M."/>
            <person name="Lechner B.E."/>
            <person name="Liimatainen K."/>
            <person name="Lipzen A."/>
            <person name="Lukacs Z."/>
            <person name="Mihaltcheva S."/>
            <person name="Morgado L.N."/>
            <person name="Niskanen T."/>
            <person name="Noordeloos M.E."/>
            <person name="Ohm R.A."/>
            <person name="Ortiz-Santana B."/>
            <person name="Ovrebo C."/>
            <person name="Racz N."/>
            <person name="Riley R."/>
            <person name="Savchenko A."/>
            <person name="Shiryaev A."/>
            <person name="Soop K."/>
            <person name="Spirin V."/>
            <person name="Szebenyi C."/>
            <person name="Tomsovsky M."/>
            <person name="Tulloss R.E."/>
            <person name="Uehling J."/>
            <person name="Grigoriev I.V."/>
            <person name="Vagvolgyi C."/>
            <person name="Papp T."/>
            <person name="Martin F.M."/>
            <person name="Miettinen O."/>
            <person name="Hibbett D.S."/>
            <person name="Nagy L.G."/>
        </authorList>
    </citation>
    <scope>NUCLEOTIDE SEQUENCE [LARGE SCALE GENOMIC DNA]</scope>
    <source>
        <strain evidence="2 3">CBS 166.37</strain>
    </source>
</reference>
<evidence type="ECO:0000256" key="1">
    <source>
        <dbReference type="SAM" id="Phobius"/>
    </source>
</evidence>
<keyword evidence="1" id="KW-0812">Transmembrane</keyword>
<evidence type="ECO:0000313" key="2">
    <source>
        <dbReference type="EMBL" id="TFK35488.1"/>
    </source>
</evidence>
<dbReference type="AlphaFoldDB" id="A0A5C3LU43"/>